<feature type="domain" description="OBG-type G" evidence="9">
    <location>
        <begin position="169"/>
        <end position="340"/>
    </location>
</feature>
<dbReference type="FunCoup" id="G3WPF5">
    <property type="interactions" value="4028"/>
</dbReference>
<dbReference type="InterPro" id="IPR005225">
    <property type="entry name" value="Small_GTP-bd"/>
</dbReference>
<dbReference type="InterPro" id="IPR027417">
    <property type="entry name" value="P-loop_NTPase"/>
</dbReference>
<dbReference type="GO" id="GO:0005829">
    <property type="term" value="C:cytosol"/>
    <property type="evidence" value="ECO:0007669"/>
    <property type="project" value="Ensembl"/>
</dbReference>
<dbReference type="PRINTS" id="PR00326">
    <property type="entry name" value="GTP1OBG"/>
</dbReference>
<dbReference type="PIRSF" id="PIRSF038919">
    <property type="entry name" value="NOG1"/>
    <property type="match status" value="1"/>
</dbReference>
<gene>
    <name evidence="10" type="primary">GTPBP4</name>
</gene>
<dbReference type="GO" id="GO:0005654">
    <property type="term" value="C:nucleoplasm"/>
    <property type="evidence" value="ECO:0007669"/>
    <property type="project" value="Ensembl"/>
</dbReference>
<dbReference type="GO" id="GO:0000463">
    <property type="term" value="P:maturation of LSU-rRNA from tricistronic rRNA transcript (SSU-rRNA, 5.8S rRNA, LSU-rRNA)"/>
    <property type="evidence" value="ECO:0007669"/>
    <property type="project" value="Ensembl"/>
</dbReference>
<evidence type="ECO:0000256" key="3">
    <source>
        <dbReference type="ARBA" id="ARBA00022741"/>
    </source>
</evidence>
<dbReference type="Proteomes" id="UP000007648">
    <property type="component" value="Unassembled WGS sequence"/>
</dbReference>
<keyword evidence="4" id="KW-0342">GTP-binding</keyword>
<evidence type="ECO:0000256" key="6">
    <source>
        <dbReference type="ARBA" id="ARBA00064995"/>
    </source>
</evidence>
<dbReference type="RefSeq" id="XP_003771863.1">
    <property type="nucleotide sequence ID" value="XM_003771815.4"/>
</dbReference>
<dbReference type="Ensembl" id="ENSSHAT00000017455.2">
    <property type="protein sequence ID" value="ENSSHAP00000017310.2"/>
    <property type="gene ID" value="ENSSHAG00000014713.2"/>
</dbReference>
<dbReference type="GO" id="GO:1990275">
    <property type="term" value="F:preribosome binding"/>
    <property type="evidence" value="ECO:0007669"/>
    <property type="project" value="Ensembl"/>
</dbReference>
<dbReference type="Pfam" id="PF08155">
    <property type="entry name" value="NOGCT"/>
    <property type="match status" value="1"/>
</dbReference>
<feature type="compositionally biased region" description="Basic and acidic residues" evidence="8">
    <location>
        <begin position="573"/>
        <end position="585"/>
    </location>
</feature>
<comment type="subunit">
    <text evidence="6">Associates with pre-60S ribosomal particles. Interacts with MINAS-60 (product of an alternative open reading frame of RBM10).</text>
</comment>
<keyword evidence="2 7" id="KW-0690">Ribosome biogenesis</keyword>
<dbReference type="PANTHER" id="PTHR45759">
    <property type="entry name" value="NUCLEOLAR GTP-BINDING PROTEIN 1"/>
    <property type="match status" value="1"/>
</dbReference>
<dbReference type="Gene3D" id="1.20.120.1190">
    <property type="match status" value="1"/>
</dbReference>
<reference evidence="10 11" key="1">
    <citation type="journal article" date="2011" name="Proc. Natl. Acad. Sci. U.S.A.">
        <title>Genetic diversity and population structure of the endangered marsupial Sarcophilus harrisii (Tasmanian devil).</title>
        <authorList>
            <person name="Miller W."/>
            <person name="Hayes V.M."/>
            <person name="Ratan A."/>
            <person name="Petersen D.C."/>
            <person name="Wittekindt N.E."/>
            <person name="Miller J."/>
            <person name="Walenz B."/>
            <person name="Knight J."/>
            <person name="Qi J."/>
            <person name="Zhao F."/>
            <person name="Wang Q."/>
            <person name="Bedoya-Reina O.C."/>
            <person name="Katiyar N."/>
            <person name="Tomsho L.P."/>
            <person name="Kasson L.M."/>
            <person name="Hardie R.A."/>
            <person name="Woodbridge P."/>
            <person name="Tindall E.A."/>
            <person name="Bertelsen M.F."/>
            <person name="Dixon D."/>
            <person name="Pyecroft S."/>
            <person name="Helgen K.M."/>
            <person name="Lesk A.M."/>
            <person name="Pringle T.H."/>
            <person name="Patterson N."/>
            <person name="Zhang Y."/>
            <person name="Kreiss A."/>
            <person name="Woods G.M."/>
            <person name="Jones M.E."/>
            <person name="Schuster S.C."/>
        </authorList>
    </citation>
    <scope>NUCLEOTIDE SEQUENCE [LARGE SCALE GENOMIC DNA]</scope>
</reference>
<dbReference type="InterPro" id="IPR006073">
    <property type="entry name" value="GTP-bd"/>
</dbReference>
<dbReference type="GO" id="GO:0005730">
    <property type="term" value="C:nucleolus"/>
    <property type="evidence" value="ECO:0007669"/>
    <property type="project" value="UniProtKB-SubCell"/>
</dbReference>
<dbReference type="HOGENOM" id="CLU_011784_4_1_1"/>
<dbReference type="GO" id="GO:0022408">
    <property type="term" value="P:negative regulation of cell-cell adhesion"/>
    <property type="evidence" value="ECO:0007669"/>
    <property type="project" value="Ensembl"/>
</dbReference>
<evidence type="ECO:0000256" key="5">
    <source>
        <dbReference type="ARBA" id="ARBA00023242"/>
    </source>
</evidence>
<feature type="compositionally biased region" description="Basic residues" evidence="8">
    <location>
        <begin position="544"/>
        <end position="554"/>
    </location>
</feature>
<evidence type="ECO:0000256" key="8">
    <source>
        <dbReference type="SAM" id="MobiDB-lite"/>
    </source>
</evidence>
<dbReference type="FunFam" id="3.40.50.300:FF:000496">
    <property type="entry name" value="Nucleolar GTP-binding protein 1"/>
    <property type="match status" value="1"/>
</dbReference>
<dbReference type="GO" id="GO:0010972">
    <property type="term" value="P:negative regulation of G2/M transition of mitotic cell cycle"/>
    <property type="evidence" value="ECO:0007669"/>
    <property type="project" value="Ensembl"/>
</dbReference>
<keyword evidence="5 7" id="KW-0539">Nucleus</keyword>
<dbReference type="InterPro" id="IPR012973">
    <property type="entry name" value="NOG_C"/>
</dbReference>
<dbReference type="GO" id="GO:0050821">
    <property type="term" value="P:protein stabilization"/>
    <property type="evidence" value="ECO:0007669"/>
    <property type="project" value="Ensembl"/>
</dbReference>
<evidence type="ECO:0000256" key="7">
    <source>
        <dbReference type="PIRNR" id="PIRNR038919"/>
    </source>
</evidence>
<evidence type="ECO:0000256" key="4">
    <source>
        <dbReference type="ARBA" id="ARBA00023134"/>
    </source>
</evidence>
<dbReference type="KEGG" id="shr:100929761"/>
<dbReference type="OrthoDB" id="415015at2759"/>
<dbReference type="GO" id="GO:0008156">
    <property type="term" value="P:negative regulation of DNA replication"/>
    <property type="evidence" value="ECO:0007669"/>
    <property type="project" value="Ensembl"/>
</dbReference>
<keyword evidence="3" id="KW-0547">Nucleotide-binding</keyword>
<evidence type="ECO:0000259" key="9">
    <source>
        <dbReference type="PROSITE" id="PS51710"/>
    </source>
</evidence>
<dbReference type="CTD" id="23560"/>
<feature type="compositionally biased region" description="Basic and acidic residues" evidence="8">
    <location>
        <begin position="605"/>
        <end position="618"/>
    </location>
</feature>
<reference evidence="10" key="3">
    <citation type="submission" date="2025-09" db="UniProtKB">
        <authorList>
            <consortium name="Ensembl"/>
        </authorList>
    </citation>
    <scope>IDENTIFICATION</scope>
</reference>
<feature type="compositionally biased region" description="Low complexity" evidence="8">
    <location>
        <begin position="560"/>
        <end position="572"/>
    </location>
</feature>
<feature type="compositionally biased region" description="Basic residues" evidence="8">
    <location>
        <begin position="586"/>
        <end position="604"/>
    </location>
</feature>
<dbReference type="GeneID" id="100929761"/>
<name>G3WPF5_SARHA</name>
<proteinExistence type="inferred from homology"/>
<evidence type="ECO:0000313" key="10">
    <source>
        <dbReference type="Ensembl" id="ENSSHAP00000017310.2"/>
    </source>
</evidence>
<dbReference type="InterPro" id="IPR041623">
    <property type="entry name" value="NOG1_N"/>
</dbReference>
<dbReference type="CDD" id="cd01897">
    <property type="entry name" value="NOG"/>
    <property type="match status" value="1"/>
</dbReference>
<dbReference type="GO" id="GO:0008285">
    <property type="term" value="P:negative regulation of cell population proliferation"/>
    <property type="evidence" value="ECO:0007669"/>
    <property type="project" value="Ensembl"/>
</dbReference>
<dbReference type="InterPro" id="IPR031167">
    <property type="entry name" value="G_OBG"/>
</dbReference>
<dbReference type="GO" id="GO:0003924">
    <property type="term" value="F:GTPase activity"/>
    <property type="evidence" value="ECO:0007669"/>
    <property type="project" value="Ensembl"/>
</dbReference>
<sequence>MALYNFKKIMVVPTAKDFIDLTLSKTQRKTPTVIHKHYQIHRIRHFYMRKVKYTQQNYHDRLSQILTDFPKLDDIHPFYADLMNVLYDKDHYKLALGQINIAKNLVDNVAKDYVRLMKYGDSLYRCKQLKRAALGRMCTIIKRQKQSLEYLEQVRQHLSRLPTIDPNTRTLLLCGYPNVGKSSFINKVTRADVDVQPYAFTTKSLFVGHMDYRYLRWQVVDTPGILDHPLEDRNTIEMQAITALAHLRAAVLYVMDVSEQCGHNLEEQLKLFKNIKPLFANKPLIIVANKCDVKRISELPEDDQKIFADLEAEGLPVIETSTLTEEGVIKVKTEACDRLLTHRVETKMKGNKVNDVLNRLHLAVPSKRDDKERPPFIPEGVIARKKRMEIDAPKKKRERDLELEMGDDYILDLQKYWDLMNSSEKYDKIPEIWEGHNIADYIDPDIMEKLKELEKEEELREAAGEYDSESETEDEEMMEIHQLAKQIREKKKLKILQSKEKDTSGPRMPRTAKKVQRKTLENEMRNLGIDMDDKDDSHYANQARRARSVTRKRKREESVPPISKSRSRSCSRPPRDVSGLRDAKMVKKAKTIMKKAQKKMNRLGRKGEADRHVFDMKPKHLLSGKRKSGTKDRR</sequence>
<dbReference type="Gene3D" id="3.40.50.300">
    <property type="entry name" value="P-loop containing nucleotide triphosphate hydrolases"/>
    <property type="match status" value="1"/>
</dbReference>
<dbReference type="GO" id="GO:0031965">
    <property type="term" value="C:nuclear membrane"/>
    <property type="evidence" value="ECO:0007669"/>
    <property type="project" value="Ensembl"/>
</dbReference>
<dbReference type="FunFam" id="1.20.120.1190:FF:000001">
    <property type="entry name" value="Nucleolar GTP-binding protein 1"/>
    <property type="match status" value="1"/>
</dbReference>
<evidence type="ECO:0000256" key="2">
    <source>
        <dbReference type="ARBA" id="ARBA00022517"/>
    </source>
</evidence>
<dbReference type="Pfam" id="PF06858">
    <property type="entry name" value="NOG1"/>
    <property type="match status" value="1"/>
</dbReference>
<dbReference type="SUPFAM" id="SSF52540">
    <property type="entry name" value="P-loop containing nucleoside triphosphate hydrolases"/>
    <property type="match status" value="1"/>
</dbReference>
<dbReference type="eggNOG" id="KOG1490">
    <property type="taxonomic scope" value="Eukaryota"/>
</dbReference>
<dbReference type="NCBIfam" id="TIGR00231">
    <property type="entry name" value="small_GTP"/>
    <property type="match status" value="1"/>
</dbReference>
<dbReference type="GO" id="GO:0030336">
    <property type="term" value="P:negative regulation of cell migration"/>
    <property type="evidence" value="ECO:0007669"/>
    <property type="project" value="Ensembl"/>
</dbReference>
<dbReference type="GeneTree" id="ENSGT00390000018475"/>
<comment type="similarity">
    <text evidence="7">Belongs to the TRAFAC class OBG-HflX-like GTPase superfamily. OBG GTPase family. NOG subfamily.</text>
</comment>
<dbReference type="AlphaFoldDB" id="G3WPF5"/>
<organism evidence="10 11">
    <name type="scientific">Sarcophilus harrisii</name>
    <name type="common">Tasmanian devil</name>
    <name type="synonym">Sarcophilus laniarius</name>
    <dbReference type="NCBI Taxonomy" id="9305"/>
    <lineage>
        <taxon>Eukaryota</taxon>
        <taxon>Metazoa</taxon>
        <taxon>Chordata</taxon>
        <taxon>Craniata</taxon>
        <taxon>Vertebrata</taxon>
        <taxon>Euteleostomi</taxon>
        <taxon>Mammalia</taxon>
        <taxon>Metatheria</taxon>
        <taxon>Dasyuromorphia</taxon>
        <taxon>Dasyuridae</taxon>
        <taxon>Sarcophilus</taxon>
    </lineage>
</organism>
<dbReference type="Pfam" id="PF17835">
    <property type="entry name" value="NOG1_N"/>
    <property type="match status" value="1"/>
</dbReference>
<dbReference type="InterPro" id="IPR010674">
    <property type="entry name" value="NOG1_Rossman_fold_dom"/>
</dbReference>
<dbReference type="PROSITE" id="PS51710">
    <property type="entry name" value="G_OBG"/>
    <property type="match status" value="1"/>
</dbReference>
<accession>G3WPF5</accession>
<feature type="compositionally biased region" description="Basic residues" evidence="8">
    <location>
        <begin position="619"/>
        <end position="628"/>
    </location>
</feature>
<dbReference type="GO" id="GO:0005525">
    <property type="term" value="F:GTP binding"/>
    <property type="evidence" value="ECO:0007669"/>
    <property type="project" value="UniProtKB-KW"/>
</dbReference>
<comment type="subcellular location">
    <subcellularLocation>
        <location evidence="1 7">Nucleus</location>
        <location evidence="1 7">Nucleolus</location>
    </subcellularLocation>
</comment>
<comment type="function">
    <text evidence="7">Involved in the biogenesis of the 60S ribosomal subunit.</text>
</comment>
<evidence type="ECO:0000313" key="11">
    <source>
        <dbReference type="Proteomes" id="UP000007648"/>
    </source>
</evidence>
<protein>
    <recommendedName>
        <fullName evidence="7">Nucleolar GTP-binding protein 1</fullName>
    </recommendedName>
</protein>
<feature type="region of interest" description="Disordered" evidence="8">
    <location>
        <begin position="495"/>
        <end position="634"/>
    </location>
</feature>
<dbReference type="STRING" id="9305.ENSSHAP00000017310"/>
<reference evidence="10" key="2">
    <citation type="submission" date="2025-08" db="UniProtKB">
        <authorList>
            <consortium name="Ensembl"/>
        </authorList>
    </citation>
    <scope>IDENTIFICATION</scope>
</reference>
<dbReference type="InterPro" id="IPR024926">
    <property type="entry name" value="NOG1"/>
</dbReference>
<dbReference type="InParanoid" id="G3WPF5"/>
<evidence type="ECO:0000256" key="1">
    <source>
        <dbReference type="ARBA" id="ARBA00004604"/>
    </source>
</evidence>
<dbReference type="GO" id="GO:0048471">
    <property type="term" value="C:perinuclear region of cytoplasm"/>
    <property type="evidence" value="ECO:0007669"/>
    <property type="project" value="Ensembl"/>
</dbReference>
<keyword evidence="11" id="KW-1185">Reference proteome</keyword>
<dbReference type="GO" id="GO:0031397">
    <property type="term" value="P:negative regulation of protein ubiquitination"/>
    <property type="evidence" value="ECO:0007669"/>
    <property type="project" value="Ensembl"/>
</dbReference>